<keyword evidence="1" id="KW-0645">Protease</keyword>
<dbReference type="GO" id="GO:0016805">
    <property type="term" value="F:dipeptidase activity"/>
    <property type="evidence" value="ECO:0007669"/>
    <property type="project" value="UniProtKB-KW"/>
</dbReference>
<dbReference type="PANTHER" id="PTHR12994:SF17">
    <property type="entry name" value="LD30995P"/>
    <property type="match status" value="1"/>
</dbReference>
<keyword evidence="3" id="KW-1185">Reference proteome</keyword>
<dbReference type="InterPro" id="IPR005322">
    <property type="entry name" value="Peptidase_C69"/>
</dbReference>
<dbReference type="Pfam" id="PF03577">
    <property type="entry name" value="Peptidase_C69"/>
    <property type="match status" value="1"/>
</dbReference>
<dbReference type="PANTHER" id="PTHR12994">
    <property type="entry name" value="SECERNIN"/>
    <property type="match status" value="1"/>
</dbReference>
<proteinExistence type="inferred from homology"/>
<organism evidence="2 3">
    <name type="scientific">Cellulomonas wangsupingiae</name>
    <dbReference type="NCBI Taxonomy" id="2968085"/>
    <lineage>
        <taxon>Bacteria</taxon>
        <taxon>Bacillati</taxon>
        <taxon>Actinomycetota</taxon>
        <taxon>Actinomycetes</taxon>
        <taxon>Micrococcales</taxon>
        <taxon>Cellulomonadaceae</taxon>
        <taxon>Cellulomonas</taxon>
    </lineage>
</organism>
<name>A0ABY5K9T7_9CELL</name>
<dbReference type="Gene3D" id="3.60.60.10">
    <property type="entry name" value="Penicillin V Acylase, Chain A"/>
    <property type="match status" value="1"/>
</dbReference>
<dbReference type="EC" id="3.4.-.-" evidence="1"/>
<evidence type="ECO:0000313" key="3">
    <source>
        <dbReference type="Proteomes" id="UP001317322"/>
    </source>
</evidence>
<protein>
    <recommendedName>
        <fullName evidence="1">Dipeptidase</fullName>
        <ecNumber evidence="1">3.4.-.-</ecNumber>
    </recommendedName>
</protein>
<evidence type="ECO:0000256" key="1">
    <source>
        <dbReference type="RuleBase" id="RU364089"/>
    </source>
</evidence>
<dbReference type="RefSeq" id="WP_227563942.1">
    <property type="nucleotide sequence ID" value="NZ_CP101989.1"/>
</dbReference>
<dbReference type="Proteomes" id="UP001317322">
    <property type="component" value="Chromosome"/>
</dbReference>
<gene>
    <name evidence="2" type="ORF">NP075_03825</name>
</gene>
<reference evidence="2 3" key="1">
    <citation type="submission" date="2022-07" db="EMBL/GenBank/DDBJ databases">
        <title>Novel species in genus cellulomonas.</title>
        <authorList>
            <person name="Ye L."/>
        </authorList>
    </citation>
    <scope>NUCLEOTIDE SEQUENCE [LARGE SCALE GENOMIC DNA]</scope>
    <source>
        <strain evidence="3">zg-Y908</strain>
    </source>
</reference>
<dbReference type="EMBL" id="CP101989">
    <property type="protein sequence ID" value="UUI65872.1"/>
    <property type="molecule type" value="Genomic_DNA"/>
</dbReference>
<accession>A0ABY5K9T7</accession>
<keyword evidence="1 2" id="KW-0378">Hydrolase</keyword>
<keyword evidence="1 2" id="KW-0224">Dipeptidase</keyword>
<comment type="similarity">
    <text evidence="1">Belongs to the peptidase C69 family.</text>
</comment>
<sequence>MKFSPSCDTMVALGSVTASGHPVFAKNSDREPNEAQYLVQQPRATHEEPMVQCTHVAIPQVERTHAFIGSQPWWIWGLEHGINEHGLAVGNEAAWSRDEASVEPGLLGMDYVRIALERATTATEALHLVTALLEEHGQSGSCSFEGQTAYQNSFIFADPTTAWVLETSARHWVARQVTDVASISNVYSIGTEYDLISRDAVQHAVDNGWHDPSQPFSWTLAYTDTGLDRLPSCRARLGRSGSLLAGDGTRAGVVPATMMGFLRDHSDDSGKTGNDWAPSASSEGSLCMHAATAEGFETAASTVAELHGDPGRGNATIWASLASPCMSVFVPLWNDLEVPAELRRPESLAGPDLWWRTETTQRRVERYFDVLHPVVARLVDVQQAALLADEAATPADGRADLTRRALAAAQAHVEHVADLVDRTGFEGRVPPTDRRATYLDDVGTGASLPATA</sequence>
<comment type="catalytic activity">
    <reaction evidence="1">
        <text>an L-aminoacyl-L-amino acid + H2O = 2 an L-alpha-amino acid</text>
        <dbReference type="Rhea" id="RHEA:48940"/>
        <dbReference type="ChEBI" id="CHEBI:15377"/>
        <dbReference type="ChEBI" id="CHEBI:59869"/>
        <dbReference type="ChEBI" id="CHEBI:77460"/>
    </reaction>
</comment>
<evidence type="ECO:0000313" key="2">
    <source>
        <dbReference type="EMBL" id="UUI65872.1"/>
    </source>
</evidence>